<dbReference type="InterPro" id="IPR015943">
    <property type="entry name" value="WD40/YVTN_repeat-like_dom_sf"/>
</dbReference>
<organism evidence="1 2">
    <name type="scientific">Ancylostoma duodenale</name>
    <dbReference type="NCBI Taxonomy" id="51022"/>
    <lineage>
        <taxon>Eukaryota</taxon>
        <taxon>Metazoa</taxon>
        <taxon>Ecdysozoa</taxon>
        <taxon>Nematoda</taxon>
        <taxon>Chromadorea</taxon>
        <taxon>Rhabditida</taxon>
        <taxon>Rhabditina</taxon>
        <taxon>Rhabditomorpha</taxon>
        <taxon>Strongyloidea</taxon>
        <taxon>Ancylostomatidae</taxon>
        <taxon>Ancylostomatinae</taxon>
        <taxon>Ancylostoma</taxon>
    </lineage>
</organism>
<evidence type="ECO:0000313" key="1">
    <source>
        <dbReference type="EMBL" id="KIH46722.1"/>
    </source>
</evidence>
<dbReference type="OrthoDB" id="125363at2759"/>
<protein>
    <submittedName>
        <fullName evidence="1">Uncharacterized protein</fullName>
    </submittedName>
</protein>
<dbReference type="EMBL" id="KN768627">
    <property type="protein sequence ID" value="KIH46722.1"/>
    <property type="molecule type" value="Genomic_DNA"/>
</dbReference>
<gene>
    <name evidence="1" type="ORF">ANCDUO_23223</name>
</gene>
<proteinExistence type="predicted"/>
<dbReference type="AlphaFoldDB" id="A0A0C2CA66"/>
<dbReference type="SUPFAM" id="SSF101912">
    <property type="entry name" value="Sema domain"/>
    <property type="match status" value="1"/>
</dbReference>
<dbReference type="InterPro" id="IPR036352">
    <property type="entry name" value="Semap_dom_sf"/>
</dbReference>
<reference evidence="1 2" key="1">
    <citation type="submission" date="2013-12" db="EMBL/GenBank/DDBJ databases">
        <title>Draft genome of the parsitic nematode Ancylostoma duodenale.</title>
        <authorList>
            <person name="Mitreva M."/>
        </authorList>
    </citation>
    <scope>NUCLEOTIDE SEQUENCE [LARGE SCALE GENOMIC DNA]</scope>
    <source>
        <strain evidence="1 2">Zhejiang</strain>
    </source>
</reference>
<accession>A0A0C2CA66</accession>
<dbReference type="Gene3D" id="2.130.10.10">
    <property type="entry name" value="YVTN repeat-like/Quinoprotein amine dehydrogenase"/>
    <property type="match status" value="1"/>
</dbReference>
<name>A0A0C2CA66_9BILA</name>
<dbReference type="Proteomes" id="UP000054047">
    <property type="component" value="Unassembled WGS sequence"/>
</dbReference>
<sequence>MQRLKLTFWYNIDRCRGGADSIGLPHVGRDAKCINKSRIPLDEETCELGVGGSIEAVEVAVVEVDQKITALSGVVSPRIVLAGTEDGQILQSHLALDSTPGHNKGWRVRFVRHMP</sequence>
<keyword evidence="2" id="KW-1185">Reference proteome</keyword>
<evidence type="ECO:0000313" key="2">
    <source>
        <dbReference type="Proteomes" id="UP000054047"/>
    </source>
</evidence>